<dbReference type="Pfam" id="PF03872">
    <property type="entry name" value="RseA_N"/>
    <property type="match status" value="1"/>
</dbReference>
<dbReference type="GO" id="GO:0016989">
    <property type="term" value="F:sigma factor antagonist activity"/>
    <property type="evidence" value="ECO:0007669"/>
    <property type="project" value="InterPro"/>
</dbReference>
<dbReference type="AlphaFoldDB" id="A0AAC8UCM9"/>
<evidence type="ECO:0000256" key="2">
    <source>
        <dbReference type="ARBA" id="ARBA00005837"/>
    </source>
</evidence>
<sequence>MQQRENLSAFIDGCEVDDVFLNELSTDPVLKQKWASYHAISAIMHNDEIILGRDFSLKMEALLEDEEIETQSVNTSSNVAKPKGMLLKLKGWSTPIIQAGIAASVCFVAVLGVNMMNSDNDGLQVEQPVLQTLPFSNSIQPVSYNAPEKHVPTAEQLEKQQRKISDLLENGVLEHRTDLGSLSLTEEEKLDASQTSVISNQEK</sequence>
<accession>A0AAC8UCM9</accession>
<comment type="similarity">
    <text evidence="2 7">Belongs to the RseA family.</text>
</comment>
<evidence type="ECO:0000256" key="4">
    <source>
        <dbReference type="ARBA" id="ARBA00022692"/>
    </source>
</evidence>
<keyword evidence="7" id="KW-0997">Cell inner membrane</keyword>
<evidence type="ECO:0000256" key="5">
    <source>
        <dbReference type="ARBA" id="ARBA00022989"/>
    </source>
</evidence>
<feature type="domain" description="Anti sigma-E protein RseA C-terminal" evidence="10">
    <location>
        <begin position="126"/>
        <end position="176"/>
    </location>
</feature>
<keyword evidence="5 8" id="KW-1133">Transmembrane helix</keyword>
<evidence type="ECO:0000259" key="10">
    <source>
        <dbReference type="Pfam" id="PF03873"/>
    </source>
</evidence>
<dbReference type="InterPro" id="IPR005572">
    <property type="entry name" value="Anti-sigma_E_RseA_N"/>
</dbReference>
<dbReference type="InterPro" id="IPR026279">
    <property type="entry name" value="RseA"/>
</dbReference>
<dbReference type="PANTHER" id="PTHR38104">
    <property type="match status" value="1"/>
</dbReference>
<evidence type="ECO:0000259" key="9">
    <source>
        <dbReference type="Pfam" id="PF03872"/>
    </source>
</evidence>
<dbReference type="Gene3D" id="1.10.10.880">
    <property type="entry name" value="Anti sigma-E protein RseA, N-terminal domain"/>
    <property type="match status" value="1"/>
</dbReference>
<dbReference type="PANTHER" id="PTHR38104:SF1">
    <property type="entry name" value="ANTI-SIGMA-E FACTOR RSEA"/>
    <property type="match status" value="1"/>
</dbReference>
<keyword evidence="6 7" id="KW-0472">Membrane</keyword>
<keyword evidence="3 7" id="KW-1003">Cell membrane</keyword>
<protein>
    <recommendedName>
        <fullName evidence="7">Anti-sigma-E factor RseA</fullName>
    </recommendedName>
    <alternativeName>
        <fullName evidence="7">Regulator of SigE</fullName>
    </alternativeName>
    <alternativeName>
        <fullName evidence="7">Sigma-E anti-sigma factor RseA</fullName>
    </alternativeName>
    <alternativeName>
        <fullName evidence="7">Sigma-E factor negative regulatory protein</fullName>
    </alternativeName>
</protein>
<proteinExistence type="inferred from homology"/>
<evidence type="ECO:0000256" key="3">
    <source>
        <dbReference type="ARBA" id="ARBA00022475"/>
    </source>
</evidence>
<comment type="function">
    <text evidence="7">An anti-sigma factor for extracytoplasmic function (ECF) sigma factor sigma-E (RpoE). ECF sigma factors are held in an inactive form by an anti-sigma factor until released by regulated intramembrane proteolysis (RIP). RIP occurs when an extracytoplasmic signal triggers a concerted proteolytic cascade to transmit information and elicit cellular responses. The membrane-spanning regulatory substrate protein is first cut periplasmically (site-1 protease, S1P, DegS), then within the membrane itself (site-2 protease, S2P, RseP), while cytoplasmic proteases finish degrading the anti-sigma factor, liberating sigma-E.</text>
</comment>
<dbReference type="InterPro" id="IPR052383">
    <property type="entry name" value="Anti-sigma-E_RseA-like"/>
</dbReference>
<feature type="transmembrane region" description="Helical" evidence="8">
    <location>
        <begin position="92"/>
        <end position="113"/>
    </location>
</feature>
<evidence type="ECO:0000256" key="6">
    <source>
        <dbReference type="ARBA" id="ARBA00023136"/>
    </source>
</evidence>
<reference evidence="11 12" key="1">
    <citation type="journal article" date="2015" name="PLoS Negl. Trop. Dis.">
        <title>Haemophilus ducreyi Cutaneous Ulcer Strains Are Nearly Identical to Class I Genital Ulcer Strains.</title>
        <authorList>
            <person name="Gangaiah D."/>
            <person name="Webb K.M."/>
            <person name="Humphreys T.L."/>
            <person name="Fortney K.R."/>
            <person name="Toh E."/>
            <person name="Tai A."/>
            <person name="Katz S.S."/>
            <person name="Pillay A."/>
            <person name="Chen C.Y."/>
            <person name="Roberts S.A."/>
            <person name="Munson R.S.Jr."/>
            <person name="Spinola S.M."/>
        </authorList>
    </citation>
    <scope>NUCLEOTIDE SEQUENCE [LARGE SCALE GENOMIC DNA]</scope>
    <source>
        <strain evidence="12">CLU2</strain>
    </source>
</reference>
<dbReference type="Proteomes" id="UP000060132">
    <property type="component" value="Chromosome"/>
</dbReference>
<comment type="subcellular location">
    <subcellularLocation>
        <location evidence="7">Cell inner membrane</location>
    </subcellularLocation>
    <subcellularLocation>
        <location evidence="1">Cell membrane</location>
        <topology evidence="1">Single-pass membrane protein</topology>
    </subcellularLocation>
</comment>
<dbReference type="GO" id="GO:0005886">
    <property type="term" value="C:plasma membrane"/>
    <property type="evidence" value="ECO:0007669"/>
    <property type="project" value="UniProtKB-SubCell"/>
</dbReference>
<dbReference type="CDD" id="cd16328">
    <property type="entry name" value="RseA_N"/>
    <property type="match status" value="1"/>
</dbReference>
<evidence type="ECO:0000256" key="7">
    <source>
        <dbReference type="PIRNR" id="PIRNR016938"/>
    </source>
</evidence>
<name>A0AAC8UCM9_HAEDC</name>
<evidence type="ECO:0000256" key="8">
    <source>
        <dbReference type="SAM" id="Phobius"/>
    </source>
</evidence>
<feature type="domain" description="Anti sigma-E protein RseA N-terminal" evidence="9">
    <location>
        <begin position="1"/>
        <end position="82"/>
    </location>
</feature>
<evidence type="ECO:0000313" key="11">
    <source>
        <dbReference type="EMBL" id="AKO32461.1"/>
    </source>
</evidence>
<keyword evidence="4 8" id="KW-0812">Transmembrane</keyword>
<dbReference type="Pfam" id="PF03873">
    <property type="entry name" value="RseA_C"/>
    <property type="match status" value="1"/>
</dbReference>
<dbReference type="PIRSF" id="PIRSF016938">
    <property type="entry name" value="RseA"/>
    <property type="match status" value="1"/>
</dbReference>
<evidence type="ECO:0000256" key="1">
    <source>
        <dbReference type="ARBA" id="ARBA00004162"/>
    </source>
</evidence>
<dbReference type="InterPro" id="IPR005573">
    <property type="entry name" value="Anti-sigma_E_RseA_C"/>
</dbReference>
<dbReference type="EMBL" id="CP011219">
    <property type="protein sequence ID" value="AKO32461.1"/>
    <property type="molecule type" value="Genomic_DNA"/>
</dbReference>
<organism evidence="11 12">
    <name type="scientific">Haemophilus ducreyi</name>
    <dbReference type="NCBI Taxonomy" id="730"/>
    <lineage>
        <taxon>Bacteria</taxon>
        <taxon>Pseudomonadati</taxon>
        <taxon>Pseudomonadota</taxon>
        <taxon>Gammaproteobacteria</taxon>
        <taxon>Pasteurellales</taxon>
        <taxon>Pasteurellaceae</taxon>
        <taxon>Haemophilus</taxon>
    </lineage>
</organism>
<comment type="subunit">
    <text evidence="7">Interacts 1:1 with ECF RNA polymerase sigma-E (RpoE); this inhibits the interaction of sigma-E with the RNA polymerase catalytic core and leads to a decreased expression of sigma-E-regulated genes. Interacts with RseB.</text>
</comment>
<dbReference type="SUPFAM" id="SSF89069">
    <property type="entry name" value="N-terminal, cytoplasmic domain of anti-sigmaE factor RseA"/>
    <property type="match status" value="1"/>
</dbReference>
<dbReference type="RefSeq" id="WP_010945076.1">
    <property type="nucleotide sequence ID" value="NZ_CP011218.1"/>
</dbReference>
<evidence type="ECO:0000313" key="12">
    <source>
        <dbReference type="Proteomes" id="UP000060132"/>
    </source>
</evidence>
<dbReference type="InterPro" id="IPR036147">
    <property type="entry name" value="Anti-sigma_E_RseA_N_sf"/>
</dbReference>
<gene>
    <name evidence="11" type="ORF">RZ57_04690</name>
</gene>